<reference evidence="2 3" key="1">
    <citation type="journal article" date="2016" name="Nat. Commun.">
        <title>Thousands of microbial genomes shed light on interconnected biogeochemical processes in an aquifer system.</title>
        <authorList>
            <person name="Anantharaman K."/>
            <person name="Brown C.T."/>
            <person name="Hug L.A."/>
            <person name="Sharon I."/>
            <person name="Castelle C.J."/>
            <person name="Probst A.J."/>
            <person name="Thomas B.C."/>
            <person name="Singh A."/>
            <person name="Wilkins M.J."/>
            <person name="Karaoz U."/>
            <person name="Brodie E.L."/>
            <person name="Williams K.H."/>
            <person name="Hubbard S.S."/>
            <person name="Banfield J.F."/>
        </authorList>
    </citation>
    <scope>NUCLEOTIDE SEQUENCE [LARGE SCALE GENOMIC DNA]</scope>
</reference>
<accession>A0A1F7HFC1</accession>
<proteinExistence type="inferred from homology"/>
<dbReference type="Pfam" id="PF02502">
    <property type="entry name" value="LacAB_rpiB"/>
    <property type="match status" value="1"/>
</dbReference>
<dbReference type="GO" id="GO:0004751">
    <property type="term" value="F:ribose-5-phosphate isomerase activity"/>
    <property type="evidence" value="ECO:0007669"/>
    <property type="project" value="TreeGrafter"/>
</dbReference>
<dbReference type="GO" id="GO:0019316">
    <property type="term" value="P:D-allose catabolic process"/>
    <property type="evidence" value="ECO:0007669"/>
    <property type="project" value="TreeGrafter"/>
</dbReference>
<protein>
    <recommendedName>
        <fullName evidence="4">Galactose isomerase</fullName>
    </recommendedName>
</protein>
<dbReference type="InterPro" id="IPR003500">
    <property type="entry name" value="RpiB_LacA_LacB"/>
</dbReference>
<dbReference type="SUPFAM" id="SSF89623">
    <property type="entry name" value="Ribose/Galactose isomerase RpiB/AlsB"/>
    <property type="match status" value="1"/>
</dbReference>
<dbReference type="Proteomes" id="UP000177199">
    <property type="component" value="Unassembled WGS sequence"/>
</dbReference>
<dbReference type="PANTHER" id="PTHR30345">
    <property type="entry name" value="RIBOSE-5-PHOSPHATE ISOMERASE B"/>
    <property type="match status" value="1"/>
</dbReference>
<evidence type="ECO:0008006" key="4">
    <source>
        <dbReference type="Google" id="ProtNLM"/>
    </source>
</evidence>
<evidence type="ECO:0000313" key="2">
    <source>
        <dbReference type="EMBL" id="OGK29947.1"/>
    </source>
</evidence>
<name>A0A1F7HFC1_9BACT</name>
<comment type="similarity">
    <text evidence="1">Belongs to the LacAB/RpiB family.</text>
</comment>
<dbReference type="AlphaFoldDB" id="A0A1F7HFC1"/>
<dbReference type="GO" id="GO:0009052">
    <property type="term" value="P:pentose-phosphate shunt, non-oxidative branch"/>
    <property type="evidence" value="ECO:0007669"/>
    <property type="project" value="TreeGrafter"/>
</dbReference>
<dbReference type="PANTHER" id="PTHR30345:SF2">
    <property type="entry name" value="SUGAR-PHOSPHATE ISOMERASE, RPIB_LACA_LACB FAMILY"/>
    <property type="match status" value="1"/>
</dbReference>
<dbReference type="EMBL" id="MFZV01000055">
    <property type="protein sequence ID" value="OGK29947.1"/>
    <property type="molecule type" value="Genomic_DNA"/>
</dbReference>
<sequence length="144" mass="16356">MKIVVASDERTGLTDFVIKYLKDKGHKLTYLGDLIDKRKKWKWVDIGIEAAELVSKAKVDQGILFCWSGTGICMAANKVKGIRAASCWDSETTRLARKWDDANVLCMSLRATSEQVAKEIIDVWFLTKFDEESLDQAHKLDKMI</sequence>
<dbReference type="NCBIfam" id="TIGR00689">
    <property type="entry name" value="rpiB_lacA_lacB"/>
    <property type="match status" value="1"/>
</dbReference>
<gene>
    <name evidence="2" type="ORF">A3F29_04570</name>
</gene>
<evidence type="ECO:0000256" key="1">
    <source>
        <dbReference type="ARBA" id="ARBA00008754"/>
    </source>
</evidence>
<comment type="caution">
    <text evidence="2">The sequence shown here is derived from an EMBL/GenBank/DDBJ whole genome shotgun (WGS) entry which is preliminary data.</text>
</comment>
<organism evidence="2 3">
    <name type="scientific">Candidatus Roizmanbacteria bacterium RIFCSPHIGHO2_12_FULL_33_9</name>
    <dbReference type="NCBI Taxonomy" id="1802045"/>
    <lineage>
        <taxon>Bacteria</taxon>
        <taxon>Candidatus Roizmaniibacteriota</taxon>
    </lineage>
</organism>
<dbReference type="PIRSF" id="PIRSF005384">
    <property type="entry name" value="RpiB_LacA_B"/>
    <property type="match status" value="1"/>
</dbReference>
<dbReference type="Gene3D" id="3.40.1400.10">
    <property type="entry name" value="Sugar-phosphate isomerase, RpiB/LacA/LacB"/>
    <property type="match status" value="1"/>
</dbReference>
<evidence type="ECO:0000313" key="3">
    <source>
        <dbReference type="Proteomes" id="UP000177199"/>
    </source>
</evidence>
<dbReference type="InterPro" id="IPR036569">
    <property type="entry name" value="RpiB_LacA_LacB_sf"/>
</dbReference>